<evidence type="ECO:0000313" key="2">
    <source>
        <dbReference type="Proteomes" id="UP000437970"/>
    </source>
</evidence>
<dbReference type="EMBL" id="WIVW01000039">
    <property type="protein sequence ID" value="MQU28779.1"/>
    <property type="molecule type" value="Genomic_DNA"/>
</dbReference>
<evidence type="ECO:0000313" key="1">
    <source>
        <dbReference type="EMBL" id="MQU28779.1"/>
    </source>
</evidence>
<protein>
    <submittedName>
        <fullName evidence="1">Uncharacterized protein</fullName>
    </submittedName>
</protein>
<organism evidence="1 2">
    <name type="scientific">Pseudomonas helleri</name>
    <dbReference type="NCBI Taxonomy" id="1608996"/>
    <lineage>
        <taxon>Bacteria</taxon>
        <taxon>Pseudomonadati</taxon>
        <taxon>Pseudomonadota</taxon>
        <taxon>Gammaproteobacteria</taxon>
        <taxon>Pseudomonadales</taxon>
        <taxon>Pseudomonadaceae</taxon>
        <taxon>Pseudomonas</taxon>
    </lineage>
</organism>
<dbReference type="Proteomes" id="UP000437970">
    <property type="component" value="Unassembled WGS sequence"/>
</dbReference>
<sequence length="222" mass="24697">MLLKADFVRDWTAELRRIMEIEWAMDLSQIPPKDFLALFFHAGKRRIEPRPRVVKVSASFVCPQNHASGWATLQTKIETGLDLSPHLSLQIEKVMGKDPLLFDWGVYHLHLGQAVHPKNGSFIERTGPVVFGYPTIDAFHAIGIYEHGSWSDSSIIETLHSNWPELTSHAKLEGVLSLAQNFNDEDRKNLRKAGINLITALSDGTFLAPLGGGYAGNGVSIE</sequence>
<name>A0A7X1Y1A5_9PSED</name>
<dbReference type="RefSeq" id="WP_094991410.1">
    <property type="nucleotide sequence ID" value="NZ_WIVW01000039.1"/>
</dbReference>
<proteinExistence type="predicted"/>
<comment type="caution">
    <text evidence="1">The sequence shown here is derived from an EMBL/GenBank/DDBJ whole genome shotgun (WGS) entry which is preliminary data.</text>
</comment>
<gene>
    <name evidence="1" type="ORF">GHO29_20130</name>
</gene>
<dbReference type="AlphaFoldDB" id="A0A7X1Y1A5"/>
<reference evidence="1 2" key="1">
    <citation type="submission" date="2019-10" db="EMBL/GenBank/DDBJ databases">
        <title>Evaluation of single-gene subtyping targets for Pseudomonas.</title>
        <authorList>
            <person name="Reichler S.J."/>
            <person name="Orsi R.H."/>
            <person name="Wiedmann M."/>
            <person name="Martin N.H."/>
            <person name="Murphy S.I."/>
        </authorList>
    </citation>
    <scope>NUCLEOTIDE SEQUENCE [LARGE SCALE GENOMIC DNA]</scope>
    <source>
        <strain evidence="1 2">FSL R10-1984</strain>
    </source>
</reference>
<accession>A0A7X1Y1A5</accession>